<dbReference type="Proteomes" id="UP000019149">
    <property type="component" value="Unassembled WGS sequence"/>
</dbReference>
<comment type="caution">
    <text evidence="1">The sequence shown here is derived from an EMBL/GenBank/DDBJ whole genome shotgun (WGS) entry which is preliminary data.</text>
</comment>
<name>W6U1G4_ECHGR</name>
<evidence type="ECO:0000313" key="1">
    <source>
        <dbReference type="EMBL" id="EUB54361.1"/>
    </source>
</evidence>
<protein>
    <submittedName>
        <fullName evidence="1">Uncharacterized protein</fullName>
    </submittedName>
</protein>
<dbReference type="CTD" id="36346498"/>
<dbReference type="AlphaFoldDB" id="W6U1G4"/>
<dbReference type="RefSeq" id="XP_024345557.1">
    <property type="nucleotide sequence ID" value="XM_024500032.1"/>
</dbReference>
<dbReference type="EMBL" id="APAU02000268">
    <property type="protein sequence ID" value="EUB54361.1"/>
    <property type="molecule type" value="Genomic_DNA"/>
</dbReference>
<evidence type="ECO:0000313" key="2">
    <source>
        <dbReference type="Proteomes" id="UP000019149"/>
    </source>
</evidence>
<organism evidence="1 2">
    <name type="scientific">Echinococcus granulosus</name>
    <name type="common">Hydatid tapeworm</name>
    <dbReference type="NCBI Taxonomy" id="6210"/>
    <lineage>
        <taxon>Eukaryota</taxon>
        <taxon>Metazoa</taxon>
        <taxon>Spiralia</taxon>
        <taxon>Lophotrochozoa</taxon>
        <taxon>Platyhelminthes</taxon>
        <taxon>Cestoda</taxon>
        <taxon>Eucestoda</taxon>
        <taxon>Cyclophyllidea</taxon>
        <taxon>Taeniidae</taxon>
        <taxon>Echinococcus</taxon>
        <taxon>Echinococcus granulosus group</taxon>
    </lineage>
</organism>
<gene>
    <name evidence="1" type="ORF">EGR_10783</name>
</gene>
<accession>W6U1G4</accession>
<proteinExistence type="predicted"/>
<sequence length="126" mass="14478">MEALNLEDNMQVANLTIQMPLIDLTSQSDYLDLVSYRLSFANSFIIPWHFENKSDSLQYVYDKHIIKTPTRLIIKSLLYLSQTCCFAAEHLQSVVVQYAACLEQLIIIQMNKQPISEDVEKMCLSG</sequence>
<reference evidence="1 2" key="1">
    <citation type="journal article" date="2013" name="Nat. Genet.">
        <title>The genome of the hydatid tapeworm Echinococcus granulosus.</title>
        <authorList>
            <person name="Zheng H."/>
            <person name="Zhang W."/>
            <person name="Zhang L."/>
            <person name="Zhang Z."/>
            <person name="Li J."/>
            <person name="Lu G."/>
            <person name="Zhu Y."/>
            <person name="Wang Y."/>
            <person name="Huang Y."/>
            <person name="Liu J."/>
            <person name="Kang H."/>
            <person name="Chen J."/>
            <person name="Wang L."/>
            <person name="Chen A."/>
            <person name="Yu S."/>
            <person name="Gao Z."/>
            <person name="Jin L."/>
            <person name="Gu W."/>
            <person name="Wang Z."/>
            <person name="Zhao L."/>
            <person name="Shi B."/>
            <person name="Wen H."/>
            <person name="Lin R."/>
            <person name="Jones M.K."/>
            <person name="Brejova B."/>
            <person name="Vinar T."/>
            <person name="Zhao G."/>
            <person name="McManus D.P."/>
            <person name="Chen Z."/>
            <person name="Zhou Y."/>
            <person name="Wang S."/>
        </authorList>
    </citation>
    <scope>NUCLEOTIDE SEQUENCE [LARGE SCALE GENOMIC DNA]</scope>
</reference>
<keyword evidence="2" id="KW-1185">Reference proteome</keyword>
<dbReference type="GeneID" id="36346498"/>
<dbReference type="KEGG" id="egl:EGR_10783"/>